<feature type="modified residue" description="4-aspartylphosphate" evidence="10">
    <location>
        <position position="55"/>
    </location>
</feature>
<comment type="function">
    <text evidence="9">May play the central regulatory role in sporulation. It may be an element of the effector pathway responsible for the activation of sporulation genes in response to nutritional stress. Spo0A may act in concert with spo0H (a sigma factor) to control the expression of some genes that are critical to the sporulation process.</text>
</comment>
<dbReference type="PROSITE" id="PS01124">
    <property type="entry name" value="HTH_ARAC_FAMILY_2"/>
    <property type="match status" value="1"/>
</dbReference>
<proteinExistence type="predicted"/>
<dbReference type="GO" id="GO:0043565">
    <property type="term" value="F:sequence-specific DNA binding"/>
    <property type="evidence" value="ECO:0007669"/>
    <property type="project" value="InterPro"/>
</dbReference>
<dbReference type="SMART" id="SM00342">
    <property type="entry name" value="HTH_ARAC"/>
    <property type="match status" value="1"/>
</dbReference>
<dbReference type="CDD" id="cd17536">
    <property type="entry name" value="REC_YesN-like"/>
    <property type="match status" value="1"/>
</dbReference>
<keyword evidence="7" id="KW-0238">DNA-binding</keyword>
<dbReference type="Pfam" id="PF12833">
    <property type="entry name" value="HTH_18"/>
    <property type="match status" value="1"/>
</dbReference>
<keyword evidence="8" id="KW-0804">Transcription</keyword>
<dbReference type="PANTHER" id="PTHR42713:SF3">
    <property type="entry name" value="TRANSCRIPTIONAL REGULATORY PROTEIN HPTR"/>
    <property type="match status" value="1"/>
</dbReference>
<dbReference type="InterPro" id="IPR018060">
    <property type="entry name" value="HTH_AraC"/>
</dbReference>
<organism evidence="13 14">
    <name type="scientific">Lachnoclostridium phocaeense</name>
    <dbReference type="NCBI Taxonomy" id="1871021"/>
    <lineage>
        <taxon>Bacteria</taxon>
        <taxon>Bacillati</taxon>
        <taxon>Bacillota</taxon>
        <taxon>Clostridia</taxon>
        <taxon>Lachnospirales</taxon>
        <taxon>Lachnospiraceae</taxon>
    </lineage>
</organism>
<evidence type="ECO:0000256" key="8">
    <source>
        <dbReference type="ARBA" id="ARBA00023163"/>
    </source>
</evidence>
<keyword evidence="6" id="KW-0805">Transcription regulation</keyword>
<dbReference type="SUPFAM" id="SSF52172">
    <property type="entry name" value="CheY-like"/>
    <property type="match status" value="1"/>
</dbReference>
<keyword evidence="4 10" id="KW-0597">Phosphoprotein</keyword>
<evidence type="ECO:0000256" key="5">
    <source>
        <dbReference type="ARBA" id="ARBA00023012"/>
    </source>
</evidence>
<evidence type="ECO:0000256" key="4">
    <source>
        <dbReference type="ARBA" id="ARBA00022553"/>
    </source>
</evidence>
<comment type="subcellular location">
    <subcellularLocation>
        <location evidence="1">Cytoplasm</location>
    </subcellularLocation>
</comment>
<evidence type="ECO:0000256" key="1">
    <source>
        <dbReference type="ARBA" id="ARBA00004496"/>
    </source>
</evidence>
<dbReference type="InterPro" id="IPR051552">
    <property type="entry name" value="HptR"/>
</dbReference>
<evidence type="ECO:0000313" key="13">
    <source>
        <dbReference type="EMBL" id="HJF94459.1"/>
    </source>
</evidence>
<sequence>MIKIFLVEDEVIIRDGIKNSIDWEREGYEFVGEAGDGELAYPLILKEKPDILLTDIKMPFMDGLELSAAVKKKLPDIKIIVLSGYNDFEFAQKGIEIGITNYLLKPISAGELLKAVGEVAVKIEKEREERELLSKYEEDLQGNIVFEKQKFLTQILTENIPMTDILDEGKQLGMDLSAGMYNFILFKLTNYGVPDLQQQLVSAYMEVGACMEKLPGVYCFQRDVKGWAFLLLAENEKSLEERIETCKAELEKTMEKFQKVEYFGGIGIGVSRLRELRDSFREADRAFAGRFVAEKNQILTWEELHGRNKEEPDVKGVGSMQENRSLIGKFLRNGTAEETESFVKTYFEEILGENVQSMMMRQYVMMDLYISIVSFGEEIGVTEEEIEKECGDIRKVADHIHSVEDMLDYINRLISGTLKLRDETSGNRYKDIIEAAKSYMQTRYMSEEISLGSVAASVGMSSSYFSSIFSQETGQTFVEYLTDIRMEKAKEMLMCSNKKTSEIGFDVGYKDSHYFSFIFKKTQGCSPKEYRARRGDL</sequence>
<evidence type="ECO:0000256" key="9">
    <source>
        <dbReference type="ARBA" id="ARBA00024867"/>
    </source>
</evidence>
<protein>
    <recommendedName>
        <fullName evidence="2">Stage 0 sporulation protein A homolog</fullName>
    </recommendedName>
</protein>
<evidence type="ECO:0000256" key="6">
    <source>
        <dbReference type="ARBA" id="ARBA00023015"/>
    </source>
</evidence>
<evidence type="ECO:0000259" key="11">
    <source>
        <dbReference type="PROSITE" id="PS01124"/>
    </source>
</evidence>
<dbReference type="PANTHER" id="PTHR42713">
    <property type="entry name" value="HISTIDINE KINASE-RELATED"/>
    <property type="match status" value="1"/>
</dbReference>
<dbReference type="SMART" id="SM00448">
    <property type="entry name" value="REC"/>
    <property type="match status" value="1"/>
</dbReference>
<evidence type="ECO:0000256" key="3">
    <source>
        <dbReference type="ARBA" id="ARBA00022490"/>
    </source>
</evidence>
<evidence type="ECO:0000256" key="2">
    <source>
        <dbReference type="ARBA" id="ARBA00018672"/>
    </source>
</evidence>
<dbReference type="Pfam" id="PF00072">
    <property type="entry name" value="Response_reg"/>
    <property type="match status" value="1"/>
</dbReference>
<evidence type="ECO:0000256" key="7">
    <source>
        <dbReference type="ARBA" id="ARBA00023125"/>
    </source>
</evidence>
<dbReference type="InterPro" id="IPR009057">
    <property type="entry name" value="Homeodomain-like_sf"/>
</dbReference>
<comment type="caution">
    <text evidence="13">The sequence shown here is derived from an EMBL/GenBank/DDBJ whole genome shotgun (WGS) entry which is preliminary data.</text>
</comment>
<dbReference type="EMBL" id="DYVY01000104">
    <property type="protein sequence ID" value="HJF94459.1"/>
    <property type="molecule type" value="Genomic_DNA"/>
</dbReference>
<feature type="domain" description="HTH araC/xylS-type" evidence="11">
    <location>
        <begin position="434"/>
        <end position="533"/>
    </location>
</feature>
<dbReference type="Gene3D" id="3.40.50.2300">
    <property type="match status" value="1"/>
</dbReference>
<keyword evidence="5" id="KW-0902">Two-component regulatory system</keyword>
<name>A0A921I0A2_9FIRM</name>
<evidence type="ECO:0000313" key="14">
    <source>
        <dbReference type="Proteomes" id="UP000769156"/>
    </source>
</evidence>
<keyword evidence="3" id="KW-0963">Cytoplasm</keyword>
<reference evidence="13" key="1">
    <citation type="journal article" date="2021" name="PeerJ">
        <title>Extensive microbial diversity within the chicken gut microbiome revealed by metagenomics and culture.</title>
        <authorList>
            <person name="Gilroy R."/>
            <person name="Ravi A."/>
            <person name="Getino M."/>
            <person name="Pursley I."/>
            <person name="Horton D.L."/>
            <person name="Alikhan N.F."/>
            <person name="Baker D."/>
            <person name="Gharbi K."/>
            <person name="Hall N."/>
            <person name="Watson M."/>
            <person name="Adriaenssens E.M."/>
            <person name="Foster-Nyarko E."/>
            <person name="Jarju S."/>
            <person name="Secka A."/>
            <person name="Antonio M."/>
            <person name="Oren A."/>
            <person name="Chaudhuri R.R."/>
            <person name="La Ragione R."/>
            <person name="Hildebrand F."/>
            <person name="Pallen M.J."/>
        </authorList>
    </citation>
    <scope>NUCLEOTIDE SEQUENCE</scope>
    <source>
        <strain evidence="13">ChiSjej5B23-16112</strain>
    </source>
</reference>
<reference evidence="13" key="2">
    <citation type="submission" date="2021-09" db="EMBL/GenBank/DDBJ databases">
        <authorList>
            <person name="Gilroy R."/>
        </authorList>
    </citation>
    <scope>NUCLEOTIDE SEQUENCE</scope>
    <source>
        <strain evidence="13">ChiSjej5B23-16112</strain>
    </source>
</reference>
<evidence type="ECO:0000256" key="10">
    <source>
        <dbReference type="PROSITE-ProRule" id="PRU00169"/>
    </source>
</evidence>
<dbReference type="AlphaFoldDB" id="A0A921I0A2"/>
<dbReference type="SUPFAM" id="SSF46689">
    <property type="entry name" value="Homeodomain-like"/>
    <property type="match status" value="2"/>
</dbReference>
<dbReference type="InterPro" id="IPR011006">
    <property type="entry name" value="CheY-like_superfamily"/>
</dbReference>
<dbReference type="GO" id="GO:0000160">
    <property type="term" value="P:phosphorelay signal transduction system"/>
    <property type="evidence" value="ECO:0007669"/>
    <property type="project" value="UniProtKB-KW"/>
</dbReference>
<dbReference type="GO" id="GO:0005737">
    <property type="term" value="C:cytoplasm"/>
    <property type="evidence" value="ECO:0007669"/>
    <property type="project" value="UniProtKB-SubCell"/>
</dbReference>
<dbReference type="Gene3D" id="1.10.10.60">
    <property type="entry name" value="Homeodomain-like"/>
    <property type="match status" value="2"/>
</dbReference>
<gene>
    <name evidence="13" type="ORF">K8V82_06665</name>
</gene>
<feature type="domain" description="Response regulatory" evidence="12">
    <location>
        <begin position="3"/>
        <end position="120"/>
    </location>
</feature>
<accession>A0A921I0A2</accession>
<dbReference type="Proteomes" id="UP000769156">
    <property type="component" value="Unassembled WGS sequence"/>
</dbReference>
<dbReference type="GO" id="GO:0003700">
    <property type="term" value="F:DNA-binding transcription factor activity"/>
    <property type="evidence" value="ECO:0007669"/>
    <property type="project" value="InterPro"/>
</dbReference>
<evidence type="ECO:0000259" key="12">
    <source>
        <dbReference type="PROSITE" id="PS50110"/>
    </source>
</evidence>
<dbReference type="PROSITE" id="PS50110">
    <property type="entry name" value="RESPONSE_REGULATORY"/>
    <property type="match status" value="1"/>
</dbReference>
<dbReference type="InterPro" id="IPR001789">
    <property type="entry name" value="Sig_transdc_resp-reg_receiver"/>
</dbReference>